<feature type="domain" description="HTH crp-type" evidence="5">
    <location>
        <begin position="160"/>
        <end position="234"/>
    </location>
</feature>
<accession>G9XPP1</accession>
<dbReference type="PANTHER" id="PTHR24567:SF26">
    <property type="entry name" value="REGULATORY PROTEIN YEIL"/>
    <property type="match status" value="1"/>
</dbReference>
<protein>
    <submittedName>
        <fullName evidence="6">Carbon monoxide oxidation system transcription regulator CooA-1</fullName>
    </submittedName>
</protein>
<evidence type="ECO:0000313" key="6">
    <source>
        <dbReference type="EMBL" id="EHL06369.1"/>
    </source>
</evidence>
<evidence type="ECO:0000256" key="2">
    <source>
        <dbReference type="ARBA" id="ARBA00023125"/>
    </source>
</evidence>
<sequence length="247" mass="28406">MLVIIGEIKKKFIHNSERWRIMPARMKLTDIDLIEALGSPEYSDLLSIFQERTFQKKQIISLPNHEENLVMLVKKGRVRVFLSYEDKEFTLSILEPGDIFSMHTRAFTQALDNDTVLLVAKTKKFGEMITRYPQFSLIMIKVLGDLLKNSITIINGLVFQEAHTRLAEFLINAAKDKGCQVAEGIQLELGLNVEDISTILGTSRQTVSFLLNDFYKNGLLLKVNRRTLIIKDMDMLKKMLDKNEQLK</sequence>
<evidence type="ECO:0000313" key="7">
    <source>
        <dbReference type="Proteomes" id="UP000004416"/>
    </source>
</evidence>
<dbReference type="Proteomes" id="UP000004416">
    <property type="component" value="Unassembled WGS sequence"/>
</dbReference>
<dbReference type="Pfam" id="PF13545">
    <property type="entry name" value="HTH_Crp_2"/>
    <property type="match status" value="1"/>
</dbReference>
<dbReference type="Gene3D" id="1.10.10.10">
    <property type="entry name" value="Winged helix-like DNA-binding domain superfamily/Winged helix DNA-binding domain"/>
    <property type="match status" value="1"/>
</dbReference>
<dbReference type="PANTHER" id="PTHR24567">
    <property type="entry name" value="CRP FAMILY TRANSCRIPTIONAL REGULATORY PROTEIN"/>
    <property type="match status" value="1"/>
</dbReference>
<keyword evidence="1" id="KW-0805">Transcription regulation</keyword>
<reference evidence="6 7" key="1">
    <citation type="submission" date="2011-08" db="EMBL/GenBank/DDBJ databases">
        <authorList>
            <person name="Weinstock G."/>
            <person name="Sodergren E."/>
            <person name="Clifton S."/>
            <person name="Fulton L."/>
            <person name="Fulton B."/>
            <person name="Courtney L."/>
            <person name="Fronick C."/>
            <person name="Harrison M."/>
            <person name="Strong C."/>
            <person name="Farmer C."/>
            <person name="Delahaunty K."/>
            <person name="Markovic C."/>
            <person name="Hall O."/>
            <person name="Minx P."/>
            <person name="Tomlinson C."/>
            <person name="Mitreva M."/>
            <person name="Hou S."/>
            <person name="Chen J."/>
            <person name="Wollam A."/>
            <person name="Pepin K.H."/>
            <person name="Johnson M."/>
            <person name="Bhonagiri V."/>
            <person name="Zhang X."/>
            <person name="Suruliraj S."/>
            <person name="Warren W."/>
            <person name="Chinwalla A."/>
            <person name="Mardis E.R."/>
            <person name="Wilson R.K."/>
        </authorList>
    </citation>
    <scope>NUCLEOTIDE SEQUENCE [LARGE SCALE GENOMIC DNA]</scope>
    <source>
        <strain evidence="6 7">DP7</strain>
    </source>
</reference>
<dbReference type="InterPro" id="IPR036388">
    <property type="entry name" value="WH-like_DNA-bd_sf"/>
</dbReference>
<name>G9XPP1_DESHA</name>
<dbReference type="AlphaFoldDB" id="G9XPP1"/>
<dbReference type="InterPro" id="IPR000595">
    <property type="entry name" value="cNMP-bd_dom"/>
</dbReference>
<organism evidence="6 7">
    <name type="scientific">Desulfitobacterium hafniense DP7</name>
    <dbReference type="NCBI Taxonomy" id="537010"/>
    <lineage>
        <taxon>Bacteria</taxon>
        <taxon>Bacillati</taxon>
        <taxon>Bacillota</taxon>
        <taxon>Clostridia</taxon>
        <taxon>Eubacteriales</taxon>
        <taxon>Desulfitobacteriaceae</taxon>
        <taxon>Desulfitobacterium</taxon>
    </lineage>
</organism>
<evidence type="ECO:0000259" key="4">
    <source>
        <dbReference type="PROSITE" id="PS50042"/>
    </source>
</evidence>
<evidence type="ECO:0000259" key="5">
    <source>
        <dbReference type="PROSITE" id="PS51063"/>
    </source>
</evidence>
<dbReference type="InterPro" id="IPR036390">
    <property type="entry name" value="WH_DNA-bd_sf"/>
</dbReference>
<keyword evidence="2" id="KW-0238">DNA-binding</keyword>
<dbReference type="GO" id="GO:0003677">
    <property type="term" value="F:DNA binding"/>
    <property type="evidence" value="ECO:0007669"/>
    <property type="project" value="UniProtKB-KW"/>
</dbReference>
<dbReference type="InterPro" id="IPR012318">
    <property type="entry name" value="HTH_CRP"/>
</dbReference>
<dbReference type="InterPro" id="IPR050397">
    <property type="entry name" value="Env_Response_Regulators"/>
</dbReference>
<gene>
    <name evidence="6" type="ORF">HMPREF0322_02937</name>
</gene>
<keyword evidence="3" id="KW-0804">Transcription</keyword>
<dbReference type="PATRIC" id="fig|537010.4.peg.2754"/>
<dbReference type="SUPFAM" id="SSF46785">
    <property type="entry name" value="Winged helix' DNA-binding domain"/>
    <property type="match status" value="1"/>
</dbReference>
<feature type="domain" description="Cyclic nucleotide-binding" evidence="4">
    <location>
        <begin position="33"/>
        <end position="101"/>
    </location>
</feature>
<evidence type="ECO:0000256" key="3">
    <source>
        <dbReference type="ARBA" id="ARBA00023163"/>
    </source>
</evidence>
<dbReference type="GO" id="GO:0005829">
    <property type="term" value="C:cytosol"/>
    <property type="evidence" value="ECO:0007669"/>
    <property type="project" value="TreeGrafter"/>
</dbReference>
<dbReference type="Gene3D" id="2.60.120.10">
    <property type="entry name" value="Jelly Rolls"/>
    <property type="match status" value="1"/>
</dbReference>
<dbReference type="InterPro" id="IPR018490">
    <property type="entry name" value="cNMP-bd_dom_sf"/>
</dbReference>
<dbReference type="GO" id="GO:0003700">
    <property type="term" value="F:DNA-binding transcription factor activity"/>
    <property type="evidence" value="ECO:0007669"/>
    <property type="project" value="TreeGrafter"/>
</dbReference>
<dbReference type="HOGENOM" id="CLU_075053_3_7_9"/>
<dbReference type="SUPFAM" id="SSF51206">
    <property type="entry name" value="cAMP-binding domain-like"/>
    <property type="match status" value="1"/>
</dbReference>
<dbReference type="PROSITE" id="PS50042">
    <property type="entry name" value="CNMP_BINDING_3"/>
    <property type="match status" value="1"/>
</dbReference>
<dbReference type="CDD" id="cd00038">
    <property type="entry name" value="CAP_ED"/>
    <property type="match status" value="1"/>
</dbReference>
<proteinExistence type="predicted"/>
<dbReference type="InterPro" id="IPR014710">
    <property type="entry name" value="RmlC-like_jellyroll"/>
</dbReference>
<evidence type="ECO:0000256" key="1">
    <source>
        <dbReference type="ARBA" id="ARBA00023015"/>
    </source>
</evidence>
<dbReference type="SMART" id="SM00419">
    <property type="entry name" value="HTH_CRP"/>
    <property type="match status" value="1"/>
</dbReference>
<comment type="caution">
    <text evidence="6">The sequence shown here is derived from an EMBL/GenBank/DDBJ whole genome shotgun (WGS) entry which is preliminary data.</text>
</comment>
<dbReference type="PROSITE" id="PS51063">
    <property type="entry name" value="HTH_CRP_2"/>
    <property type="match status" value="1"/>
</dbReference>
<dbReference type="EMBL" id="AFZX01000075">
    <property type="protein sequence ID" value="EHL06369.1"/>
    <property type="molecule type" value="Genomic_DNA"/>
</dbReference>